<dbReference type="Proteomes" id="UP000464262">
    <property type="component" value="Chromosome 2"/>
</dbReference>
<keyword evidence="1" id="KW-0812">Transmembrane</keyword>
<evidence type="ECO:0000313" key="2">
    <source>
        <dbReference type="EMBL" id="QIA65503.1"/>
    </source>
</evidence>
<dbReference type="RefSeq" id="WP_164650403.1">
    <property type="nucleotide sequence ID" value="NZ_CP047476.1"/>
</dbReference>
<accession>A0A7Z2T6W7</accession>
<keyword evidence="1" id="KW-0472">Membrane</keyword>
<keyword evidence="3" id="KW-1185">Reference proteome</keyword>
<reference evidence="2 3" key="1">
    <citation type="submission" date="2020-01" db="EMBL/GenBank/DDBJ databases">
        <title>Whole genome and functional gene identification of agarase of Vibrio HN897.</title>
        <authorList>
            <person name="Liu Y."/>
            <person name="Zhao Z."/>
        </authorList>
    </citation>
    <scope>NUCLEOTIDE SEQUENCE [LARGE SCALE GENOMIC DNA]</scope>
    <source>
        <strain evidence="2 3">HN897</strain>
    </source>
</reference>
<evidence type="ECO:0000256" key="1">
    <source>
        <dbReference type="SAM" id="Phobius"/>
    </source>
</evidence>
<dbReference type="AlphaFoldDB" id="A0A7Z2T6W7"/>
<sequence>MQLANLFTRQSLAANMIVFCVLLGVILYVEASNAHIAAKNAEFENYLATQIQSCALKAQANAPQPRFMMNFLSGEVMEYRTPKENEFIDFLYQQCLENLYLLK</sequence>
<dbReference type="EMBL" id="CP047476">
    <property type="protein sequence ID" value="QIA65503.1"/>
    <property type="molecule type" value="Genomic_DNA"/>
</dbReference>
<feature type="transmembrane region" description="Helical" evidence="1">
    <location>
        <begin position="12"/>
        <end position="29"/>
    </location>
</feature>
<organism evidence="2 3">
    <name type="scientific">Vibrio astriarenae</name>
    <dbReference type="NCBI Taxonomy" id="1481923"/>
    <lineage>
        <taxon>Bacteria</taxon>
        <taxon>Pseudomonadati</taxon>
        <taxon>Pseudomonadota</taxon>
        <taxon>Gammaproteobacteria</taxon>
        <taxon>Vibrionales</taxon>
        <taxon>Vibrionaceae</taxon>
        <taxon>Vibrio</taxon>
    </lineage>
</organism>
<keyword evidence="1" id="KW-1133">Transmembrane helix</keyword>
<dbReference type="KEGG" id="vas:GT360_18380"/>
<proteinExistence type="predicted"/>
<name>A0A7Z2T6W7_9VIBR</name>
<evidence type="ECO:0000313" key="3">
    <source>
        <dbReference type="Proteomes" id="UP000464262"/>
    </source>
</evidence>
<gene>
    <name evidence="2" type="ORF">GT360_18380</name>
</gene>
<protein>
    <submittedName>
        <fullName evidence="2">Uncharacterized protein</fullName>
    </submittedName>
</protein>